<protein>
    <recommendedName>
        <fullName evidence="4">Rhamnogalacturonase A/B/Epimerase-like pectate lyase domain-containing protein</fullName>
    </recommendedName>
</protein>
<evidence type="ECO:0000256" key="1">
    <source>
        <dbReference type="ARBA" id="ARBA00004613"/>
    </source>
</evidence>
<comment type="subcellular location">
    <subcellularLocation>
        <location evidence="1">Secreted</location>
    </subcellularLocation>
</comment>
<name>A0A397G199_ASPTH</name>
<evidence type="ECO:0000259" key="4">
    <source>
        <dbReference type="Pfam" id="PF12708"/>
    </source>
</evidence>
<dbReference type="InterPro" id="IPR011050">
    <property type="entry name" value="Pectin_lyase_fold/virulence"/>
</dbReference>
<dbReference type="Gene3D" id="2.160.20.10">
    <property type="entry name" value="Single-stranded right-handed beta-helix, Pectin lyase-like"/>
    <property type="match status" value="1"/>
</dbReference>
<dbReference type="Proteomes" id="UP000215305">
    <property type="component" value="Unassembled WGS sequence"/>
</dbReference>
<dbReference type="InterPro" id="IPR012334">
    <property type="entry name" value="Pectin_lyas_fold"/>
</dbReference>
<evidence type="ECO:0000256" key="3">
    <source>
        <dbReference type="ARBA" id="ARBA00022729"/>
    </source>
</evidence>
<dbReference type="VEuPathDB" id="FungiDB:CDV56_100636"/>
<dbReference type="EMBL" id="NKHU02000536">
    <property type="protein sequence ID" value="RHZ43076.1"/>
    <property type="molecule type" value="Genomic_DNA"/>
</dbReference>
<dbReference type="RefSeq" id="XP_026609470.1">
    <property type="nucleotide sequence ID" value="XM_026754255.1"/>
</dbReference>
<evidence type="ECO:0000313" key="6">
    <source>
        <dbReference type="Proteomes" id="UP000215305"/>
    </source>
</evidence>
<dbReference type="InterPro" id="IPR024535">
    <property type="entry name" value="RHGA/B-epi-like_pectate_lyase"/>
</dbReference>
<keyword evidence="2" id="KW-0964">Secreted</keyword>
<dbReference type="GeneID" id="38122610"/>
<evidence type="ECO:0000256" key="2">
    <source>
        <dbReference type="ARBA" id="ARBA00022525"/>
    </source>
</evidence>
<dbReference type="AlphaFoldDB" id="A0A397G199"/>
<organism evidence="5 6">
    <name type="scientific">Aspergillus thermomutatus</name>
    <name type="common">Neosartorya pseudofischeri</name>
    <dbReference type="NCBI Taxonomy" id="41047"/>
    <lineage>
        <taxon>Eukaryota</taxon>
        <taxon>Fungi</taxon>
        <taxon>Dikarya</taxon>
        <taxon>Ascomycota</taxon>
        <taxon>Pezizomycotina</taxon>
        <taxon>Eurotiomycetes</taxon>
        <taxon>Eurotiomycetidae</taxon>
        <taxon>Eurotiales</taxon>
        <taxon>Aspergillaceae</taxon>
        <taxon>Aspergillus</taxon>
        <taxon>Aspergillus subgen. Fumigati</taxon>
    </lineage>
</organism>
<dbReference type="OrthoDB" id="1046782at2759"/>
<keyword evidence="3" id="KW-0732">Signal</keyword>
<keyword evidence="6" id="KW-1185">Reference proteome</keyword>
<reference evidence="5" key="1">
    <citation type="submission" date="2018-08" db="EMBL/GenBank/DDBJ databases">
        <title>Draft genome sequence of azole-resistant Aspergillus thermomutatus (Neosartorya pseudofischeri) strain HMR AF 39, isolated from a human nasal aspirate.</title>
        <authorList>
            <person name="Parent-Michaud M."/>
            <person name="Dufresne P.J."/>
            <person name="Fournier E."/>
            <person name="Martineau C."/>
            <person name="Moreira S."/>
            <person name="Perkins V."/>
            <person name="De Repentigny L."/>
            <person name="Dufresne S.F."/>
        </authorList>
    </citation>
    <scope>NUCLEOTIDE SEQUENCE [LARGE SCALE GENOMIC DNA]</scope>
    <source>
        <strain evidence="5">HMR AF 39</strain>
    </source>
</reference>
<sequence length="142" mass="15037">MSPNLLRIILDRDVSLGYSFTTPQKSPLVGASNGLPKSPFFERAKPQYEDLDASAFIHVKDPGCKGDGSTDDTAAFQAVLDAYGNSGSVIFVDSGTYILTDTVTVAPGTRIVGEAWPQLAASGAKFSNPKYPCAMFKVAARA</sequence>
<proteinExistence type="predicted"/>
<evidence type="ECO:0000313" key="5">
    <source>
        <dbReference type="EMBL" id="RHZ43076.1"/>
    </source>
</evidence>
<dbReference type="GO" id="GO:0005576">
    <property type="term" value="C:extracellular region"/>
    <property type="evidence" value="ECO:0007669"/>
    <property type="project" value="UniProtKB-SubCell"/>
</dbReference>
<dbReference type="Pfam" id="PF12708">
    <property type="entry name" value="Pect-lyase_RHGA_epim"/>
    <property type="match status" value="1"/>
</dbReference>
<accession>A0A397G199</accession>
<dbReference type="SUPFAM" id="SSF51126">
    <property type="entry name" value="Pectin lyase-like"/>
    <property type="match status" value="1"/>
</dbReference>
<feature type="domain" description="Rhamnogalacturonase A/B/Epimerase-like pectate lyase" evidence="4">
    <location>
        <begin position="56"/>
        <end position="122"/>
    </location>
</feature>
<dbReference type="STRING" id="41047.A0A397G199"/>
<gene>
    <name evidence="5" type="ORF">CDV56_100636</name>
</gene>
<comment type="caution">
    <text evidence="5">The sequence shown here is derived from an EMBL/GenBank/DDBJ whole genome shotgun (WGS) entry which is preliminary data.</text>
</comment>